<protein>
    <submittedName>
        <fullName evidence="2">Helix-turn-helix transcriptional regulator</fullName>
    </submittedName>
</protein>
<dbReference type="SMART" id="SM00530">
    <property type="entry name" value="HTH_XRE"/>
    <property type="match status" value="1"/>
</dbReference>
<dbReference type="PANTHER" id="PTHR35010">
    <property type="entry name" value="BLL4672 PROTEIN-RELATED"/>
    <property type="match status" value="1"/>
</dbReference>
<dbReference type="RefSeq" id="WP_344100422.1">
    <property type="nucleotide sequence ID" value="NZ_BAAANL010000002.1"/>
</dbReference>
<dbReference type="CDD" id="cd00093">
    <property type="entry name" value="HTH_XRE"/>
    <property type="match status" value="1"/>
</dbReference>
<dbReference type="InterPro" id="IPR041413">
    <property type="entry name" value="MLTR_LBD"/>
</dbReference>
<evidence type="ECO:0000313" key="2">
    <source>
        <dbReference type="EMBL" id="GAA1855949.1"/>
    </source>
</evidence>
<name>A0ABN2N752_9MICO</name>
<dbReference type="PROSITE" id="PS50943">
    <property type="entry name" value="HTH_CROC1"/>
    <property type="match status" value="1"/>
</dbReference>
<feature type="domain" description="HTH cro/C1-type" evidence="1">
    <location>
        <begin position="39"/>
        <end position="86"/>
    </location>
</feature>
<dbReference type="SUPFAM" id="SSF47413">
    <property type="entry name" value="lambda repressor-like DNA-binding domains"/>
    <property type="match status" value="1"/>
</dbReference>
<accession>A0ABN2N752</accession>
<evidence type="ECO:0000259" key="1">
    <source>
        <dbReference type="PROSITE" id="PS50943"/>
    </source>
</evidence>
<dbReference type="EMBL" id="BAAANL010000002">
    <property type="protein sequence ID" value="GAA1855949.1"/>
    <property type="molecule type" value="Genomic_DNA"/>
</dbReference>
<sequence length="282" mass="31034">MSDVSVLSNPLGEFLRSRRAALRPQDVGLRGYGRRRVPGLRREELAMLAGVSATYYARLEQGLSVNASEAVLASIATALELGPDERAHLDQLARPAARVRRREPVRHDQARAGMLRLIGTLGQTPAVILGRRSEVLGWNVLGHRLVAGHLDAAAPLSPRERPNLTRMLFLDEHTRELYPHWPVEARRAVASLRVLAGRDPEDQELTALVGELTVKSPEFARRWAGHPVDRCVSGTKLFRHPEVGELELAFEVLAPADDSGHRLLMYTATSEAAAATLTLLGR</sequence>
<gene>
    <name evidence="2" type="ORF">GCM10009751_11220</name>
</gene>
<dbReference type="Gene3D" id="1.10.260.40">
    <property type="entry name" value="lambda repressor-like DNA-binding domains"/>
    <property type="match status" value="1"/>
</dbReference>
<keyword evidence="3" id="KW-1185">Reference proteome</keyword>
<organism evidence="2 3">
    <name type="scientific">Myceligenerans crystallogenes</name>
    <dbReference type="NCBI Taxonomy" id="316335"/>
    <lineage>
        <taxon>Bacteria</taxon>
        <taxon>Bacillati</taxon>
        <taxon>Actinomycetota</taxon>
        <taxon>Actinomycetes</taxon>
        <taxon>Micrococcales</taxon>
        <taxon>Promicromonosporaceae</taxon>
        <taxon>Myceligenerans</taxon>
    </lineage>
</organism>
<dbReference type="Pfam" id="PF13560">
    <property type="entry name" value="HTH_31"/>
    <property type="match status" value="1"/>
</dbReference>
<dbReference type="Gene3D" id="3.30.450.180">
    <property type="match status" value="1"/>
</dbReference>
<dbReference type="Pfam" id="PF17765">
    <property type="entry name" value="MLTR_LBD"/>
    <property type="match status" value="1"/>
</dbReference>
<evidence type="ECO:0000313" key="3">
    <source>
        <dbReference type="Proteomes" id="UP001501094"/>
    </source>
</evidence>
<reference evidence="2 3" key="1">
    <citation type="journal article" date="2019" name="Int. J. Syst. Evol. Microbiol.">
        <title>The Global Catalogue of Microorganisms (GCM) 10K type strain sequencing project: providing services to taxonomists for standard genome sequencing and annotation.</title>
        <authorList>
            <consortium name="The Broad Institute Genomics Platform"/>
            <consortium name="The Broad Institute Genome Sequencing Center for Infectious Disease"/>
            <person name="Wu L."/>
            <person name="Ma J."/>
        </authorList>
    </citation>
    <scope>NUCLEOTIDE SEQUENCE [LARGE SCALE GENOMIC DNA]</scope>
    <source>
        <strain evidence="2 3">JCM 14326</strain>
    </source>
</reference>
<proteinExistence type="predicted"/>
<dbReference type="InterPro" id="IPR001387">
    <property type="entry name" value="Cro/C1-type_HTH"/>
</dbReference>
<dbReference type="InterPro" id="IPR010982">
    <property type="entry name" value="Lambda_DNA-bd_dom_sf"/>
</dbReference>
<dbReference type="PANTHER" id="PTHR35010:SF2">
    <property type="entry name" value="BLL4672 PROTEIN"/>
    <property type="match status" value="1"/>
</dbReference>
<dbReference type="Proteomes" id="UP001501094">
    <property type="component" value="Unassembled WGS sequence"/>
</dbReference>
<comment type="caution">
    <text evidence="2">The sequence shown here is derived from an EMBL/GenBank/DDBJ whole genome shotgun (WGS) entry which is preliminary data.</text>
</comment>